<reference evidence="2 3" key="1">
    <citation type="journal article" date="2023" name="PLoS ONE">
        <title>Cytospora paraplurivora sp. nov. isolated from orchards with fruit tree decline syndrome in Ontario, Canada.</title>
        <authorList>
            <person name="Ilyukhin E."/>
            <person name="Nguyen H.D.T."/>
            <person name="Castle A.J."/>
            <person name="Ellouze W."/>
        </authorList>
    </citation>
    <scope>NUCLEOTIDE SEQUENCE [LARGE SCALE GENOMIC DNA]</scope>
    <source>
        <strain evidence="2 3">FDS-564</strain>
    </source>
</reference>
<accession>A0AAN9U6E7</accession>
<evidence type="ECO:0000256" key="1">
    <source>
        <dbReference type="SAM" id="MobiDB-lite"/>
    </source>
</evidence>
<name>A0AAN9U6E7_9PEZI</name>
<comment type="caution">
    <text evidence="2">The sequence shown here is derived from an EMBL/GenBank/DDBJ whole genome shotgun (WGS) entry which is preliminary data.</text>
</comment>
<dbReference type="Proteomes" id="UP001320245">
    <property type="component" value="Unassembled WGS sequence"/>
</dbReference>
<evidence type="ECO:0000313" key="3">
    <source>
        <dbReference type="Proteomes" id="UP001320245"/>
    </source>
</evidence>
<gene>
    <name evidence="2" type="ORF">SLS53_008243</name>
</gene>
<dbReference type="AlphaFoldDB" id="A0AAN9U6E7"/>
<dbReference type="EMBL" id="JAJSPL020000047">
    <property type="protein sequence ID" value="KAK7733346.1"/>
    <property type="molecule type" value="Genomic_DNA"/>
</dbReference>
<feature type="compositionally biased region" description="Low complexity" evidence="1">
    <location>
        <begin position="145"/>
        <end position="160"/>
    </location>
</feature>
<protein>
    <submittedName>
        <fullName evidence="2">Uncharacterized protein</fullName>
    </submittedName>
</protein>
<evidence type="ECO:0000313" key="2">
    <source>
        <dbReference type="EMBL" id="KAK7733346.1"/>
    </source>
</evidence>
<sequence length="308" mass="33587">MVKHQRKNHLRVAGICVPVDDGTSESGGDDMPSTPRGLQTHWGQHPHGQIMMPSDMGMQRSMSAYVPHVPYDLGRQSLSSNGQDYHNGMHHEQAMLPRRISAAHIPQPYYMDANNPGVATMGANHFQHVQRQQSNAFSEPGMTGSLNSSPSDFSSSSLRSPIGNDGFGNYALHPAQAATHALNSAGQPHVAMGQFQQQCTTQPMMPNQSMMAMSMQQHSQNQNSQSPVIQGVYSIPSIPSPAPDTTQSIYRQGLQSYQDPISAGQVTPYQEPVSAGQVPYDWGVTEVKYEDTAGQGFDLPSDRIDQID</sequence>
<feature type="region of interest" description="Disordered" evidence="1">
    <location>
        <begin position="132"/>
        <end position="160"/>
    </location>
</feature>
<organism evidence="2 3">
    <name type="scientific">Cytospora paraplurivora</name>
    <dbReference type="NCBI Taxonomy" id="2898453"/>
    <lineage>
        <taxon>Eukaryota</taxon>
        <taxon>Fungi</taxon>
        <taxon>Dikarya</taxon>
        <taxon>Ascomycota</taxon>
        <taxon>Pezizomycotina</taxon>
        <taxon>Sordariomycetes</taxon>
        <taxon>Sordariomycetidae</taxon>
        <taxon>Diaporthales</taxon>
        <taxon>Cytosporaceae</taxon>
        <taxon>Cytospora</taxon>
    </lineage>
</organism>
<keyword evidence="3" id="KW-1185">Reference proteome</keyword>
<proteinExistence type="predicted"/>